<dbReference type="Proteomes" id="UP000319449">
    <property type="component" value="Unassembled WGS sequence"/>
</dbReference>
<protein>
    <recommendedName>
        <fullName evidence="3">DUF4177 domain-containing protein</fullName>
    </recommendedName>
</protein>
<dbReference type="EMBL" id="VLLN01000029">
    <property type="protein sequence ID" value="TWJ14314.1"/>
    <property type="molecule type" value="Genomic_DNA"/>
</dbReference>
<evidence type="ECO:0000313" key="2">
    <source>
        <dbReference type="Proteomes" id="UP000319449"/>
    </source>
</evidence>
<proteinExistence type="predicted"/>
<organism evidence="1 2">
    <name type="scientific">Geobacter argillaceus</name>
    <dbReference type="NCBI Taxonomy" id="345631"/>
    <lineage>
        <taxon>Bacteria</taxon>
        <taxon>Pseudomonadati</taxon>
        <taxon>Thermodesulfobacteriota</taxon>
        <taxon>Desulfuromonadia</taxon>
        <taxon>Geobacterales</taxon>
        <taxon>Geobacteraceae</taxon>
        <taxon>Geobacter</taxon>
    </lineage>
</organism>
<reference evidence="1 2" key="1">
    <citation type="submission" date="2019-07" db="EMBL/GenBank/DDBJ databases">
        <title>Genomic Encyclopedia of Archaeal and Bacterial Type Strains, Phase II (KMG-II): from individual species to whole genera.</title>
        <authorList>
            <person name="Goeker M."/>
        </authorList>
    </citation>
    <scope>NUCLEOTIDE SEQUENCE [LARGE SCALE GENOMIC DNA]</scope>
    <source>
        <strain evidence="1 2">ATCC BAA-1139</strain>
    </source>
</reference>
<keyword evidence="2" id="KW-1185">Reference proteome</keyword>
<evidence type="ECO:0008006" key="3">
    <source>
        <dbReference type="Google" id="ProtNLM"/>
    </source>
</evidence>
<name>A0A562V8S8_9BACT</name>
<evidence type="ECO:0000313" key="1">
    <source>
        <dbReference type="EMBL" id="TWJ14314.1"/>
    </source>
</evidence>
<dbReference type="OrthoDB" id="5398352at2"/>
<gene>
    <name evidence="1" type="ORF">JN12_03489</name>
</gene>
<sequence>MAKAYTFTTRHYPVNDLLALDLQDHLDQMAKAGWELVSTQQLINEHSATTPQMIFFWGRNSSDIPVKD</sequence>
<dbReference type="AlphaFoldDB" id="A0A562V8S8"/>
<dbReference type="RefSeq" id="WP_145025128.1">
    <property type="nucleotide sequence ID" value="NZ_VLLN01000029.1"/>
</dbReference>
<accession>A0A562V8S8</accession>
<comment type="caution">
    <text evidence="1">The sequence shown here is derived from an EMBL/GenBank/DDBJ whole genome shotgun (WGS) entry which is preliminary data.</text>
</comment>